<evidence type="ECO:0000313" key="2">
    <source>
        <dbReference type="EMBL" id="CAD8189980.1"/>
    </source>
</evidence>
<evidence type="ECO:0000259" key="1">
    <source>
        <dbReference type="Pfam" id="PF08241"/>
    </source>
</evidence>
<dbReference type="EMBL" id="CAJJDP010000095">
    <property type="protein sequence ID" value="CAD8189980.1"/>
    <property type="molecule type" value="Genomic_DNA"/>
</dbReference>
<dbReference type="CDD" id="cd02440">
    <property type="entry name" value="AdoMet_MTases"/>
    <property type="match status" value="1"/>
</dbReference>
<dbReference type="InterPro" id="IPR013216">
    <property type="entry name" value="Methyltransf_11"/>
</dbReference>
<dbReference type="PANTHER" id="PTHR43591:SF24">
    <property type="entry name" value="2-METHOXY-6-POLYPRENYL-1,4-BENZOQUINOL METHYLASE, MITOCHONDRIAL"/>
    <property type="match status" value="1"/>
</dbReference>
<protein>
    <recommendedName>
        <fullName evidence="1">Methyltransferase type 11 domain-containing protein</fullName>
    </recommendedName>
</protein>
<dbReference type="Pfam" id="PF08241">
    <property type="entry name" value="Methyltransf_11"/>
    <property type="match status" value="1"/>
</dbReference>
<sequence>MNIQFQDQLKSYWSNYVDNYSKIQGNQASIGITLINMLDVSNASRIFESGCGPGLTIPTILLNKQLNCEFVSTDISENMVESSKQRVLNFLTFPNGQQEQDSENLFKQISWRAEVANAEDLSQYSSDYFDIYYGGFIFHLVLNPISALKEAYRILKPGGKIGFSVWGRREIADNYTLLRATAAELGYVFPKSHDAFHLGSDRAELKQFLESLGFKNILLWYQNTAANRFKAEQIIEGQNPGMIEFLQKDQELYKQLLIKLDEKIQHKLTVLNEPLMQDCLLVIAQK</sequence>
<keyword evidence="3" id="KW-1185">Reference proteome</keyword>
<organism evidence="2 3">
    <name type="scientific">Paramecium octaurelia</name>
    <dbReference type="NCBI Taxonomy" id="43137"/>
    <lineage>
        <taxon>Eukaryota</taxon>
        <taxon>Sar</taxon>
        <taxon>Alveolata</taxon>
        <taxon>Ciliophora</taxon>
        <taxon>Intramacronucleata</taxon>
        <taxon>Oligohymenophorea</taxon>
        <taxon>Peniculida</taxon>
        <taxon>Parameciidae</taxon>
        <taxon>Paramecium</taxon>
    </lineage>
</organism>
<dbReference type="Proteomes" id="UP000683925">
    <property type="component" value="Unassembled WGS sequence"/>
</dbReference>
<proteinExistence type="predicted"/>
<name>A0A8S1WMN8_PAROT</name>
<dbReference type="AlphaFoldDB" id="A0A8S1WMN8"/>
<reference evidence="2" key="1">
    <citation type="submission" date="2021-01" db="EMBL/GenBank/DDBJ databases">
        <authorList>
            <consortium name="Genoscope - CEA"/>
            <person name="William W."/>
        </authorList>
    </citation>
    <scope>NUCLEOTIDE SEQUENCE</scope>
</reference>
<gene>
    <name evidence="2" type="ORF">POCTA_138.1.T0960103</name>
</gene>
<dbReference type="GO" id="GO:0008757">
    <property type="term" value="F:S-adenosylmethionine-dependent methyltransferase activity"/>
    <property type="evidence" value="ECO:0007669"/>
    <property type="project" value="InterPro"/>
</dbReference>
<feature type="domain" description="Methyltransferase type 11" evidence="1">
    <location>
        <begin position="48"/>
        <end position="161"/>
    </location>
</feature>
<dbReference type="OrthoDB" id="291660at2759"/>
<evidence type="ECO:0000313" key="3">
    <source>
        <dbReference type="Proteomes" id="UP000683925"/>
    </source>
</evidence>
<dbReference type="PANTHER" id="PTHR43591">
    <property type="entry name" value="METHYLTRANSFERASE"/>
    <property type="match status" value="1"/>
</dbReference>
<comment type="caution">
    <text evidence="2">The sequence shown here is derived from an EMBL/GenBank/DDBJ whole genome shotgun (WGS) entry which is preliminary data.</text>
</comment>
<dbReference type="OMA" id="SGMFTIT"/>
<accession>A0A8S1WMN8</accession>